<dbReference type="VEuPathDB" id="FungiDB:SCHCODRAFT_02670092"/>
<sequence>MKEQQHQAFLIAEVKPNGDGPARYRCLGAYKHAWCYSSAPVKAAHRFITLLKQQPNAQIVREELRSVEGKYGAFGEEEPKVPRLPCSYAMFLLHMAFNVDYDENSPSLSGCWFSATLGTFHNVLHAGAKVWKKGMSSGRLRLL</sequence>
<reference evidence="1 2" key="1">
    <citation type="journal article" date="2010" name="Nat. Biotechnol.">
        <title>Genome sequence of the model mushroom Schizophyllum commune.</title>
        <authorList>
            <person name="Ohm R.A."/>
            <person name="de Jong J.F."/>
            <person name="Lugones L.G."/>
            <person name="Aerts A."/>
            <person name="Kothe E."/>
            <person name="Stajich J.E."/>
            <person name="de Vries R.P."/>
            <person name="Record E."/>
            <person name="Levasseur A."/>
            <person name="Baker S.E."/>
            <person name="Bartholomew K.A."/>
            <person name="Coutinho P.M."/>
            <person name="Erdmann S."/>
            <person name="Fowler T.J."/>
            <person name="Gathman A.C."/>
            <person name="Lombard V."/>
            <person name="Henrissat B."/>
            <person name="Knabe N."/>
            <person name="Kuees U."/>
            <person name="Lilly W.W."/>
            <person name="Lindquist E."/>
            <person name="Lucas S."/>
            <person name="Magnuson J.K."/>
            <person name="Piumi F."/>
            <person name="Raudaskoski M."/>
            <person name="Salamov A."/>
            <person name="Schmutz J."/>
            <person name="Schwarze F.W.M.R."/>
            <person name="vanKuyk P.A."/>
            <person name="Horton J.S."/>
            <person name="Grigoriev I.V."/>
            <person name="Woesten H.A.B."/>
        </authorList>
    </citation>
    <scope>NUCLEOTIDE SEQUENCE [LARGE SCALE GENOMIC DNA]</scope>
    <source>
        <strain evidence="2">H4-8 / FGSC 9210</strain>
    </source>
</reference>
<dbReference type="OMA" id="ACTANLD"/>
<organism evidence="2">
    <name type="scientific">Schizophyllum commune (strain H4-8 / FGSC 9210)</name>
    <name type="common">Split gill fungus</name>
    <dbReference type="NCBI Taxonomy" id="578458"/>
    <lineage>
        <taxon>Eukaryota</taxon>
        <taxon>Fungi</taxon>
        <taxon>Dikarya</taxon>
        <taxon>Basidiomycota</taxon>
        <taxon>Agaricomycotina</taxon>
        <taxon>Agaricomycetes</taxon>
        <taxon>Agaricomycetidae</taxon>
        <taxon>Agaricales</taxon>
        <taxon>Schizophyllaceae</taxon>
        <taxon>Schizophyllum</taxon>
    </lineage>
</organism>
<keyword evidence="2" id="KW-1185">Reference proteome</keyword>
<feature type="non-terminal residue" evidence="1">
    <location>
        <position position="143"/>
    </location>
</feature>
<dbReference type="InParanoid" id="D8QB63"/>
<dbReference type="AlphaFoldDB" id="D8QB63"/>
<accession>D8QB63</accession>
<evidence type="ECO:0000313" key="1">
    <source>
        <dbReference type="EMBL" id="EFI94704.1"/>
    </source>
</evidence>
<dbReference type="KEGG" id="scm:SCHCO_02670092"/>
<name>D8QB63_SCHCM</name>
<dbReference type="EMBL" id="GL377309">
    <property type="protein sequence ID" value="EFI94704.1"/>
    <property type="molecule type" value="Genomic_DNA"/>
</dbReference>
<dbReference type="HOGENOM" id="CLU_156743_0_0_1"/>
<dbReference type="Proteomes" id="UP000007431">
    <property type="component" value="Unassembled WGS sequence"/>
</dbReference>
<dbReference type="RefSeq" id="XP_003029607.1">
    <property type="nucleotide sequence ID" value="XM_003029561.1"/>
</dbReference>
<proteinExistence type="predicted"/>
<dbReference type="GeneID" id="9593949"/>
<evidence type="ECO:0000313" key="2">
    <source>
        <dbReference type="Proteomes" id="UP000007431"/>
    </source>
</evidence>
<dbReference type="OrthoDB" id="3515175at2759"/>
<protein>
    <submittedName>
        <fullName evidence="1">Uncharacterized protein</fullName>
    </submittedName>
</protein>
<dbReference type="STRING" id="578458.D8QB63"/>
<gene>
    <name evidence="1" type="ORF">SCHCODRAFT_111130</name>
</gene>